<evidence type="ECO:0000256" key="2">
    <source>
        <dbReference type="ARBA" id="ARBA00022741"/>
    </source>
</evidence>
<protein>
    <submittedName>
        <fullName evidence="8">Uncharacterized protein</fullName>
    </submittedName>
</protein>
<feature type="coiled-coil region" evidence="6">
    <location>
        <begin position="427"/>
        <end position="500"/>
    </location>
</feature>
<dbReference type="InterPro" id="IPR044986">
    <property type="entry name" value="KIF15/KIN-12"/>
</dbReference>
<feature type="compositionally biased region" description="Low complexity" evidence="7">
    <location>
        <begin position="12"/>
        <end position="23"/>
    </location>
</feature>
<evidence type="ECO:0000256" key="4">
    <source>
        <dbReference type="ARBA" id="ARBA00023054"/>
    </source>
</evidence>
<accession>A0ABD3VZJ6</accession>
<feature type="region of interest" description="Disordered" evidence="7">
    <location>
        <begin position="1"/>
        <end position="61"/>
    </location>
</feature>
<dbReference type="GO" id="GO:0005524">
    <property type="term" value="F:ATP binding"/>
    <property type="evidence" value="ECO:0007669"/>
    <property type="project" value="UniProtKB-KW"/>
</dbReference>
<keyword evidence="5" id="KW-0505">Motor protein</keyword>
<dbReference type="PANTHER" id="PTHR37739">
    <property type="entry name" value="KINESIN-LIKE PROTEIN KIN-12D"/>
    <property type="match status" value="1"/>
</dbReference>
<evidence type="ECO:0000313" key="8">
    <source>
        <dbReference type="EMBL" id="KAL3865765.1"/>
    </source>
</evidence>
<keyword evidence="9" id="KW-1185">Reference proteome</keyword>
<evidence type="ECO:0000313" key="9">
    <source>
        <dbReference type="Proteomes" id="UP001634394"/>
    </source>
</evidence>
<dbReference type="GO" id="GO:0005874">
    <property type="term" value="C:microtubule"/>
    <property type="evidence" value="ECO:0007669"/>
    <property type="project" value="UniProtKB-KW"/>
</dbReference>
<evidence type="ECO:0000256" key="1">
    <source>
        <dbReference type="ARBA" id="ARBA00022701"/>
    </source>
</evidence>
<evidence type="ECO:0000256" key="7">
    <source>
        <dbReference type="SAM" id="MobiDB-lite"/>
    </source>
</evidence>
<feature type="non-terminal residue" evidence="8">
    <location>
        <position position="1260"/>
    </location>
</feature>
<keyword evidence="1" id="KW-0493">Microtubule</keyword>
<feature type="compositionally biased region" description="Basic and acidic residues" evidence="7">
    <location>
        <begin position="1"/>
        <end position="11"/>
    </location>
</feature>
<comment type="caution">
    <text evidence="8">The sequence shown here is derived from an EMBL/GenBank/DDBJ whole genome shotgun (WGS) entry which is preliminary data.</text>
</comment>
<keyword evidence="2" id="KW-0547">Nucleotide-binding</keyword>
<organism evidence="8 9">
    <name type="scientific">Sinanodonta woodiana</name>
    <name type="common">Chinese pond mussel</name>
    <name type="synonym">Anodonta woodiana</name>
    <dbReference type="NCBI Taxonomy" id="1069815"/>
    <lineage>
        <taxon>Eukaryota</taxon>
        <taxon>Metazoa</taxon>
        <taxon>Spiralia</taxon>
        <taxon>Lophotrochozoa</taxon>
        <taxon>Mollusca</taxon>
        <taxon>Bivalvia</taxon>
        <taxon>Autobranchia</taxon>
        <taxon>Heteroconchia</taxon>
        <taxon>Palaeoheterodonta</taxon>
        <taxon>Unionida</taxon>
        <taxon>Unionoidea</taxon>
        <taxon>Unionidae</taxon>
        <taxon>Unioninae</taxon>
        <taxon>Sinanodonta</taxon>
    </lineage>
</organism>
<dbReference type="AlphaFoldDB" id="A0ABD3VZJ6"/>
<gene>
    <name evidence="8" type="ORF">ACJMK2_043120</name>
</gene>
<evidence type="ECO:0000256" key="3">
    <source>
        <dbReference type="ARBA" id="ARBA00022840"/>
    </source>
</evidence>
<sequence>MSKKISADSDLHSTSSPPTSLSHVGDKHGTHYASDGDITSLSRQSDGKKGKGRPGASPDARSFMMEKELLSSQNRKLQGEINTLQTENTLLKEKYNRVRARIAEIEKDMQATQSELDKLLETSNQEITELTISSRLANQKDRQQFENKILGLAKENESFKLETASLQKQVESSKKLLETIRQAGEKSKLLEAQKAELIAVNEQLGNMKEHLDQREQHFLKEEGQHIDTKEQVQKLTKITSFLQQQPGATDDEAVIDKQIQSMEKRLKVTEERLFQERADRANNLSQVEEKLLAENAQFQVIENDLSRKLQREKEKNRNLEKNIKDLREEIEKLHLALPFDESLLTLKKGNYSIPSNSHSSQRAESLRSNDMNYIMAQIEKEDGLGAGQEQDIIRELWNKRKLAIIQLHELEIQLVELGISDNIAEGLKNLRDNYGQAETKLKQMEEKLSDMQFEMAALENTYKQQLTTLVHERHDAFAHLKTAEDLLEALKIENQSLKLSLSGSQSTMAHQNGGTAAETEQLKSRVQSLEGQLGQVISRNKLMEGELKMVNVQLNSRDQALQESKEELELLYTSLTDNETSKSQQLTIDRLSEQVNHLNTEIGMLNDRNNTLLSEKEKLEDKLAVARKKEISLQKLEQQQKANNVQIEDLREELNEKDHKTENLKWQLHELDSQLQKVRQDLYMEQENKDELEAEVESLQQTVTQRAQMFETLVGSEQEQLAQFQLLKDTLDSMSKELDQKKTKVITLELDLSLSKNRVEELERDLKELRHERSYDTKFHPPTQSAMGDRLRIRELVGERTTLKQEIEQLQSTVQLTKEQASQGQKELLRLESELVKAKTTILQLTAEKHELEKLLERTAEENDSLVQEWGQAEEDLVKLEKKLQEILEKFEQEARKQHGNFETRYLNIPSDYRKLLNELDSLRLLLKGKEREAEMIKDRSMRQQMEVKFLQKKVELIQNQMVSNREDIDRMVNQLATKMKEAVRTREINQFLAHERTKLKTENYHLEKDLEKERDTNVQMKKEIEEITQKIEMSQVQSKNTVKEAQDKDNLIATIEADLRNATRNLTHLEIEVSQQKNKIERLNNDVKNLTNINSTLENRLETEKNTLAEEKETSRRMKDDLTNMGHKLEMLQHEHQLTLDKLATEQQTVETLRNQSQSYHEECELLKEEVTAHKNHVDILRGQVLLGKDDLDKLKQEKESLKHEYEVLCRQLNVKEHELKLHREESLHKLDTLQKELHEEKTTLENNQTQVQKELDFT</sequence>
<proteinExistence type="predicted"/>
<evidence type="ECO:0000256" key="6">
    <source>
        <dbReference type="SAM" id="Coils"/>
    </source>
</evidence>
<dbReference type="Proteomes" id="UP001634394">
    <property type="component" value="Unassembled WGS sequence"/>
</dbReference>
<feature type="coiled-coil region" evidence="6">
    <location>
        <begin position="588"/>
        <end position="940"/>
    </location>
</feature>
<feature type="coiled-coil region" evidence="6">
    <location>
        <begin position="67"/>
        <end position="162"/>
    </location>
</feature>
<evidence type="ECO:0000256" key="5">
    <source>
        <dbReference type="ARBA" id="ARBA00023175"/>
    </source>
</evidence>
<keyword evidence="3" id="KW-0067">ATP-binding</keyword>
<keyword evidence="4 6" id="KW-0175">Coiled coil</keyword>
<feature type="coiled-coil region" evidence="6">
    <location>
        <begin position="1011"/>
        <end position="1256"/>
    </location>
</feature>
<dbReference type="EMBL" id="JBJQND010000009">
    <property type="protein sequence ID" value="KAL3865765.1"/>
    <property type="molecule type" value="Genomic_DNA"/>
</dbReference>
<name>A0ABD3VZJ6_SINWO</name>
<dbReference type="PANTHER" id="PTHR37739:SF16">
    <property type="entry name" value="KINESIN-LIKE PROTEIN"/>
    <property type="match status" value="1"/>
</dbReference>
<feature type="coiled-coil region" evidence="6">
    <location>
        <begin position="259"/>
        <end position="336"/>
    </location>
</feature>
<reference evidence="8 9" key="1">
    <citation type="submission" date="2024-11" db="EMBL/GenBank/DDBJ databases">
        <title>Chromosome-level genome assembly of the freshwater bivalve Anodonta woodiana.</title>
        <authorList>
            <person name="Chen X."/>
        </authorList>
    </citation>
    <scope>NUCLEOTIDE SEQUENCE [LARGE SCALE GENOMIC DNA]</scope>
    <source>
        <strain evidence="8">MN2024</strain>
        <tissue evidence="8">Gills</tissue>
    </source>
</reference>